<sequence length="126" mass="14096">MTVKSAGVTEDYTAVWKFFRKKGLTTLRRNGWTRCSGECLPVKKTDNLAARSIRALFEGKERLPLTEVRKGLRSSLIRWKGSPESGAGALSTDCQWRSSMAWVIGSSRSAMKELAFSSVFRSKEES</sequence>
<evidence type="ECO:0000313" key="2">
    <source>
        <dbReference type="Proteomes" id="UP000327013"/>
    </source>
</evidence>
<organism evidence="1 2">
    <name type="scientific">Carpinus fangiana</name>
    <dbReference type="NCBI Taxonomy" id="176857"/>
    <lineage>
        <taxon>Eukaryota</taxon>
        <taxon>Viridiplantae</taxon>
        <taxon>Streptophyta</taxon>
        <taxon>Embryophyta</taxon>
        <taxon>Tracheophyta</taxon>
        <taxon>Spermatophyta</taxon>
        <taxon>Magnoliopsida</taxon>
        <taxon>eudicotyledons</taxon>
        <taxon>Gunneridae</taxon>
        <taxon>Pentapetalae</taxon>
        <taxon>rosids</taxon>
        <taxon>fabids</taxon>
        <taxon>Fagales</taxon>
        <taxon>Betulaceae</taxon>
        <taxon>Carpinus</taxon>
    </lineage>
</organism>
<keyword evidence="2" id="KW-1185">Reference proteome</keyword>
<protein>
    <submittedName>
        <fullName evidence="1">Uncharacterized protein</fullName>
    </submittedName>
</protein>
<dbReference type="AlphaFoldDB" id="A0A5N6R3N3"/>
<gene>
    <name evidence="1" type="ORF">FH972_009119</name>
</gene>
<proteinExistence type="predicted"/>
<name>A0A5N6R3N3_9ROSI</name>
<evidence type="ECO:0000313" key="1">
    <source>
        <dbReference type="EMBL" id="KAE8023425.1"/>
    </source>
</evidence>
<reference evidence="1 2" key="1">
    <citation type="submission" date="2019-06" db="EMBL/GenBank/DDBJ databases">
        <title>A chromosomal-level reference genome of Carpinus fangiana (Coryloideae, Betulaceae).</title>
        <authorList>
            <person name="Yang X."/>
            <person name="Wang Z."/>
            <person name="Zhang L."/>
            <person name="Hao G."/>
            <person name="Liu J."/>
            <person name="Yang Y."/>
        </authorList>
    </citation>
    <scope>NUCLEOTIDE SEQUENCE [LARGE SCALE GENOMIC DNA]</scope>
    <source>
        <strain evidence="1">Cfa_2016G</strain>
        <tissue evidence="1">Leaf</tissue>
    </source>
</reference>
<dbReference type="Proteomes" id="UP000327013">
    <property type="component" value="Chromosome 3"/>
</dbReference>
<accession>A0A5N6R3N3</accession>
<dbReference type="EMBL" id="CM017323">
    <property type="protein sequence ID" value="KAE8023425.1"/>
    <property type="molecule type" value="Genomic_DNA"/>
</dbReference>